<sequence>MTLRLLLAEDDQQLREVLVEALTLESFDVIAFDNAEDALDYAATQHIDLALMDVVMRGITGIEALASLRRMHPNIGIVITTAFATVDMAVDAMKKGADEFLTKPFNLTSLSVTLKRVYAQHSPKSPVDERHNDMIFSALSNPIRRMVVKQLKIHRKLKFMDLCRVVGVEDHTKFNFHLRQLVNCGLVEKEEGRTYSLTERGIQVYISMLQS</sequence>
<feature type="modified residue" description="4-aspartylphosphate" evidence="2">
    <location>
        <position position="53"/>
    </location>
</feature>
<accession>A0A1M5Z189</accession>
<dbReference type="InterPro" id="IPR050595">
    <property type="entry name" value="Bact_response_regulator"/>
</dbReference>
<proteinExistence type="predicted"/>
<keyword evidence="5" id="KW-1185">Reference proteome</keyword>
<evidence type="ECO:0000313" key="5">
    <source>
        <dbReference type="Proteomes" id="UP000184608"/>
    </source>
</evidence>
<dbReference type="EMBL" id="FQXZ01000021">
    <property type="protein sequence ID" value="SHI17999.1"/>
    <property type="molecule type" value="Genomic_DNA"/>
</dbReference>
<reference evidence="4 5" key="1">
    <citation type="submission" date="2016-11" db="EMBL/GenBank/DDBJ databases">
        <authorList>
            <person name="Jaros S."/>
            <person name="Januszkiewicz K."/>
            <person name="Wedrychowicz H."/>
        </authorList>
    </citation>
    <scope>NUCLEOTIDE SEQUENCE [LARGE SCALE GENOMIC DNA]</scope>
    <source>
        <strain evidence="4 5">CECT 7868</strain>
    </source>
</reference>
<evidence type="ECO:0000256" key="2">
    <source>
        <dbReference type="PROSITE-ProRule" id="PRU00169"/>
    </source>
</evidence>
<dbReference type="AlphaFoldDB" id="A0A1M5Z189"/>
<dbReference type="Gene3D" id="3.40.50.2300">
    <property type="match status" value="1"/>
</dbReference>
<name>A0A1M5Z189_9VIBR</name>
<gene>
    <name evidence="4" type="primary">ntrC_3</name>
    <name evidence="4" type="ORF">VA7868_02170</name>
</gene>
<dbReference type="InterPro" id="IPR055771">
    <property type="entry name" value="DUF7347"/>
</dbReference>
<dbReference type="SMART" id="SM00448">
    <property type="entry name" value="REC"/>
    <property type="match status" value="1"/>
</dbReference>
<dbReference type="InterPro" id="IPR011006">
    <property type="entry name" value="CheY-like_superfamily"/>
</dbReference>
<protein>
    <submittedName>
        <fullName evidence="4">Nitrogen assimilation regulatory protein</fullName>
    </submittedName>
</protein>
<evidence type="ECO:0000313" key="4">
    <source>
        <dbReference type="EMBL" id="SHI17999.1"/>
    </source>
</evidence>
<dbReference type="Pfam" id="PF24038">
    <property type="entry name" value="DUF7347"/>
    <property type="match status" value="1"/>
</dbReference>
<dbReference type="Pfam" id="PF00072">
    <property type="entry name" value="Response_reg"/>
    <property type="match status" value="1"/>
</dbReference>
<dbReference type="InterPro" id="IPR001845">
    <property type="entry name" value="HTH_ArsR_DNA-bd_dom"/>
</dbReference>
<dbReference type="STRING" id="1216006.VA7868_02170"/>
<feature type="domain" description="Response regulatory" evidence="3">
    <location>
        <begin position="4"/>
        <end position="118"/>
    </location>
</feature>
<dbReference type="RefSeq" id="WP_073603847.1">
    <property type="nucleotide sequence ID" value="NZ_FQXZ01000021.1"/>
</dbReference>
<dbReference type="Proteomes" id="UP000184608">
    <property type="component" value="Unassembled WGS sequence"/>
</dbReference>
<evidence type="ECO:0000259" key="3">
    <source>
        <dbReference type="PROSITE" id="PS50110"/>
    </source>
</evidence>
<dbReference type="InterPro" id="IPR036388">
    <property type="entry name" value="WH-like_DNA-bd_sf"/>
</dbReference>
<dbReference type="SUPFAM" id="SSF46785">
    <property type="entry name" value="Winged helix' DNA-binding domain"/>
    <property type="match status" value="1"/>
</dbReference>
<dbReference type="InterPro" id="IPR036390">
    <property type="entry name" value="WH_DNA-bd_sf"/>
</dbReference>
<keyword evidence="1 2" id="KW-0597">Phosphoprotein</keyword>
<dbReference type="GO" id="GO:0003700">
    <property type="term" value="F:DNA-binding transcription factor activity"/>
    <property type="evidence" value="ECO:0007669"/>
    <property type="project" value="InterPro"/>
</dbReference>
<dbReference type="SUPFAM" id="SSF52172">
    <property type="entry name" value="CheY-like"/>
    <property type="match status" value="1"/>
</dbReference>
<dbReference type="OrthoDB" id="5825004at2"/>
<dbReference type="InterPro" id="IPR011991">
    <property type="entry name" value="ArsR-like_HTH"/>
</dbReference>
<dbReference type="CDD" id="cd00090">
    <property type="entry name" value="HTH_ARSR"/>
    <property type="match status" value="1"/>
</dbReference>
<dbReference type="PANTHER" id="PTHR44591">
    <property type="entry name" value="STRESS RESPONSE REGULATOR PROTEIN 1"/>
    <property type="match status" value="1"/>
</dbReference>
<dbReference type="InterPro" id="IPR001789">
    <property type="entry name" value="Sig_transdc_resp-reg_receiver"/>
</dbReference>
<dbReference type="Gene3D" id="1.10.10.10">
    <property type="entry name" value="Winged helix-like DNA-binding domain superfamily/Winged helix DNA-binding domain"/>
    <property type="match status" value="1"/>
</dbReference>
<dbReference type="PROSITE" id="PS50110">
    <property type="entry name" value="RESPONSE_REGULATORY"/>
    <property type="match status" value="1"/>
</dbReference>
<dbReference type="CDD" id="cd00156">
    <property type="entry name" value="REC"/>
    <property type="match status" value="1"/>
</dbReference>
<organism evidence="4 5">
    <name type="scientific">Vibrio aerogenes CECT 7868</name>
    <dbReference type="NCBI Taxonomy" id="1216006"/>
    <lineage>
        <taxon>Bacteria</taxon>
        <taxon>Pseudomonadati</taxon>
        <taxon>Pseudomonadota</taxon>
        <taxon>Gammaproteobacteria</taxon>
        <taxon>Vibrionales</taxon>
        <taxon>Vibrionaceae</taxon>
        <taxon>Vibrio</taxon>
    </lineage>
</organism>
<dbReference type="PANTHER" id="PTHR44591:SF3">
    <property type="entry name" value="RESPONSE REGULATORY DOMAIN-CONTAINING PROTEIN"/>
    <property type="match status" value="1"/>
</dbReference>
<dbReference type="SMART" id="SM00418">
    <property type="entry name" value="HTH_ARSR"/>
    <property type="match status" value="1"/>
</dbReference>
<evidence type="ECO:0000256" key="1">
    <source>
        <dbReference type="ARBA" id="ARBA00022553"/>
    </source>
</evidence>
<dbReference type="GO" id="GO:0000160">
    <property type="term" value="P:phosphorelay signal transduction system"/>
    <property type="evidence" value="ECO:0007669"/>
    <property type="project" value="InterPro"/>
</dbReference>